<evidence type="ECO:0000313" key="2">
    <source>
        <dbReference type="EMBL" id="KEP70993.1"/>
    </source>
</evidence>
<reference evidence="2 3" key="1">
    <citation type="submission" date="2014-03" db="EMBL/GenBank/DDBJ databases">
        <title>The draft genome sequence of Thioclava dalianensis DLFJ1-1.</title>
        <authorList>
            <person name="Lai Q."/>
            <person name="Shao Z."/>
        </authorList>
    </citation>
    <scope>NUCLEOTIDE SEQUENCE [LARGE SCALE GENOMIC DNA]</scope>
    <source>
        <strain evidence="2 3">DLFJ1-1</strain>
    </source>
</reference>
<sequence>MSPKARARDPRLTAVPSDVRTARLRLRKPASSMARALADARGEGYSSLYPWFHAEMGSKTQEAEAGRQEARLARQIRDFEARKSLSYYVLEGDTLIGMVGLLPIWRRGQFKLTYWIRPTAQRKGYGLEAAGAIVVLSFQALDARLVTTGHAEPNIGSARLAQASAFGASEGSGFTDRACCRITEVTLSELGRCLHAPPRLSAA</sequence>
<name>A0A074TPR8_9RHOB</name>
<dbReference type="PANTHER" id="PTHR43441">
    <property type="entry name" value="RIBOSOMAL-PROTEIN-SERINE ACETYLTRANSFERASE"/>
    <property type="match status" value="1"/>
</dbReference>
<evidence type="ECO:0000259" key="1">
    <source>
        <dbReference type="Pfam" id="PF13302"/>
    </source>
</evidence>
<dbReference type="PANTHER" id="PTHR43441:SF3">
    <property type="entry name" value="ACETYLTRANSFERASE"/>
    <property type="match status" value="1"/>
</dbReference>
<dbReference type="InterPro" id="IPR051908">
    <property type="entry name" value="Ribosomal_N-acetyltransferase"/>
</dbReference>
<dbReference type="Pfam" id="PF13302">
    <property type="entry name" value="Acetyltransf_3"/>
    <property type="match status" value="1"/>
</dbReference>
<keyword evidence="2" id="KW-0808">Transferase</keyword>
<dbReference type="InterPro" id="IPR016181">
    <property type="entry name" value="Acyl_CoA_acyltransferase"/>
</dbReference>
<dbReference type="InterPro" id="IPR000182">
    <property type="entry name" value="GNAT_dom"/>
</dbReference>
<dbReference type="Gene3D" id="3.40.630.30">
    <property type="match status" value="1"/>
</dbReference>
<accession>A0A074TPR8</accession>
<proteinExistence type="predicted"/>
<dbReference type="STRING" id="1185766.SAMN05216224_103276"/>
<gene>
    <name evidence="2" type="ORF">DL1_10090</name>
</gene>
<dbReference type="RefSeq" id="WP_143081678.1">
    <property type="nucleotide sequence ID" value="NZ_FOVB01000003.1"/>
</dbReference>
<protein>
    <submittedName>
        <fullName evidence="2">GNAT family acetyltransferase</fullName>
    </submittedName>
</protein>
<dbReference type="EMBL" id="JHEH01000003">
    <property type="protein sequence ID" value="KEP70993.1"/>
    <property type="molecule type" value="Genomic_DNA"/>
</dbReference>
<dbReference type="OrthoDB" id="9795188at2"/>
<comment type="caution">
    <text evidence="2">The sequence shown here is derived from an EMBL/GenBank/DDBJ whole genome shotgun (WGS) entry which is preliminary data.</text>
</comment>
<dbReference type="eggNOG" id="COG1670">
    <property type="taxonomic scope" value="Bacteria"/>
</dbReference>
<dbReference type="SUPFAM" id="SSF55729">
    <property type="entry name" value="Acyl-CoA N-acyltransferases (Nat)"/>
    <property type="match status" value="1"/>
</dbReference>
<keyword evidence="3" id="KW-1185">Reference proteome</keyword>
<dbReference type="GO" id="GO:0008999">
    <property type="term" value="F:protein-N-terminal-alanine acetyltransferase activity"/>
    <property type="evidence" value="ECO:0007669"/>
    <property type="project" value="TreeGrafter"/>
</dbReference>
<feature type="domain" description="N-acetyltransferase" evidence="1">
    <location>
        <begin position="23"/>
        <end position="163"/>
    </location>
</feature>
<evidence type="ECO:0000313" key="3">
    <source>
        <dbReference type="Proteomes" id="UP000027725"/>
    </source>
</evidence>
<organism evidence="2 3">
    <name type="scientific">Thioclava dalianensis</name>
    <dbReference type="NCBI Taxonomy" id="1185766"/>
    <lineage>
        <taxon>Bacteria</taxon>
        <taxon>Pseudomonadati</taxon>
        <taxon>Pseudomonadota</taxon>
        <taxon>Alphaproteobacteria</taxon>
        <taxon>Rhodobacterales</taxon>
        <taxon>Paracoccaceae</taxon>
        <taxon>Thioclava</taxon>
    </lineage>
</organism>
<dbReference type="GO" id="GO:1990189">
    <property type="term" value="F:protein N-terminal-serine acetyltransferase activity"/>
    <property type="evidence" value="ECO:0007669"/>
    <property type="project" value="TreeGrafter"/>
</dbReference>
<dbReference type="GO" id="GO:0005737">
    <property type="term" value="C:cytoplasm"/>
    <property type="evidence" value="ECO:0007669"/>
    <property type="project" value="TreeGrafter"/>
</dbReference>
<dbReference type="AlphaFoldDB" id="A0A074TPR8"/>
<dbReference type="Proteomes" id="UP000027725">
    <property type="component" value="Unassembled WGS sequence"/>
</dbReference>